<evidence type="ECO:0000256" key="4">
    <source>
        <dbReference type="ARBA" id="ARBA00007637"/>
    </source>
</evidence>
<keyword evidence="8 9" id="KW-0413">Isomerase</keyword>
<comment type="similarity">
    <text evidence="4 9">Belongs to the NAD(P)-dependent epimerase/dehydratase family.</text>
</comment>
<evidence type="ECO:0000256" key="3">
    <source>
        <dbReference type="ARBA" id="ARBA00004947"/>
    </source>
</evidence>
<evidence type="ECO:0000256" key="1">
    <source>
        <dbReference type="ARBA" id="ARBA00000083"/>
    </source>
</evidence>
<evidence type="ECO:0000256" key="5">
    <source>
        <dbReference type="ARBA" id="ARBA00013189"/>
    </source>
</evidence>
<dbReference type="CDD" id="cd05247">
    <property type="entry name" value="UDP_G4E_1_SDR_e"/>
    <property type="match status" value="1"/>
</dbReference>
<name>A0A1X7A6Y5_9RHOB</name>
<dbReference type="GO" id="GO:0006012">
    <property type="term" value="P:galactose metabolic process"/>
    <property type="evidence" value="ECO:0007669"/>
    <property type="project" value="UniProtKB-UniPathway"/>
</dbReference>
<comment type="pathway">
    <text evidence="3 9">Carbohydrate metabolism; galactose metabolism.</text>
</comment>
<dbReference type="AlphaFoldDB" id="A0A1X7A6Y5"/>
<reference evidence="12 13" key="1">
    <citation type="submission" date="2017-03" db="EMBL/GenBank/DDBJ databases">
        <authorList>
            <person name="Afonso C.L."/>
            <person name="Miller P.J."/>
            <person name="Scott M.A."/>
            <person name="Spackman E."/>
            <person name="Goraichik I."/>
            <person name="Dimitrov K.M."/>
            <person name="Suarez D.L."/>
            <person name="Swayne D.E."/>
        </authorList>
    </citation>
    <scope>NUCLEOTIDE SEQUENCE [LARGE SCALE GENOMIC DNA]</scope>
    <source>
        <strain evidence="12 13">CECT 8367</strain>
    </source>
</reference>
<protein>
    <recommendedName>
        <fullName evidence="6 9">UDP-glucose 4-epimerase</fullName>
        <ecNumber evidence="5 9">5.1.3.2</ecNumber>
    </recommendedName>
</protein>
<dbReference type="EMBL" id="FWFY01000024">
    <property type="protein sequence ID" value="SLN72225.1"/>
    <property type="molecule type" value="Genomic_DNA"/>
</dbReference>
<gene>
    <name evidence="12" type="primary">galE_3</name>
    <name evidence="12" type="ORF">LOS8367_03686</name>
</gene>
<comment type="catalytic activity">
    <reaction evidence="1 9">
        <text>UDP-alpha-D-glucose = UDP-alpha-D-galactose</text>
        <dbReference type="Rhea" id="RHEA:22168"/>
        <dbReference type="ChEBI" id="CHEBI:58885"/>
        <dbReference type="ChEBI" id="CHEBI:66914"/>
        <dbReference type="EC" id="5.1.3.2"/>
    </reaction>
</comment>
<dbReference type="PANTHER" id="PTHR43725">
    <property type="entry name" value="UDP-GLUCOSE 4-EPIMERASE"/>
    <property type="match status" value="1"/>
</dbReference>
<organism evidence="12 13">
    <name type="scientific">Limimaricola soesokkakensis</name>
    <dbReference type="NCBI Taxonomy" id="1343159"/>
    <lineage>
        <taxon>Bacteria</taxon>
        <taxon>Pseudomonadati</taxon>
        <taxon>Pseudomonadota</taxon>
        <taxon>Alphaproteobacteria</taxon>
        <taxon>Rhodobacterales</taxon>
        <taxon>Paracoccaceae</taxon>
        <taxon>Limimaricola</taxon>
    </lineage>
</organism>
<accession>A0A1X7A6Y5</accession>
<dbReference type="PANTHER" id="PTHR43725:SF47">
    <property type="entry name" value="UDP-GLUCOSE 4-EPIMERASE"/>
    <property type="match status" value="1"/>
</dbReference>
<sequence length="351" mass="38758">MRILVTGGAGYIGSHTALELLAKQHDICILDNFRNSSPECLRRIEKLSGHHFSQITADVSDSEAMEGHLDAYRPDAVIHFAGLKAVGESAEKPVEYYDVNVSGTINLLRAMDRSGCRKIIFSSSATVYGRPEYLPFDENHPCAPENVYGRTKHMAEKIIQDWQGARSDSSAVLLRYFNPVGAHDSAEIGEDPTDTPNNLLPYVSQVAIGRRDRVSIFGADYETRDGTGMRDYIHVVDLARAHVAALELADRHQGTETINVGTGAGHTVREMIDAFSRASGRDIPYVVTDRRPGDIATSIADPSKAYKLMGWKAERTLDEMCTSTWAWQQRNPNGFRGPGHSNPTKNDVRQG</sequence>
<evidence type="ECO:0000256" key="8">
    <source>
        <dbReference type="ARBA" id="ARBA00023235"/>
    </source>
</evidence>
<evidence type="ECO:0000259" key="11">
    <source>
        <dbReference type="Pfam" id="PF16363"/>
    </source>
</evidence>
<dbReference type="UniPathway" id="UPA00214"/>
<evidence type="ECO:0000256" key="10">
    <source>
        <dbReference type="SAM" id="MobiDB-lite"/>
    </source>
</evidence>
<comment type="cofactor">
    <cofactor evidence="2 9">
        <name>NAD(+)</name>
        <dbReference type="ChEBI" id="CHEBI:57540"/>
    </cofactor>
</comment>
<keyword evidence="7 9" id="KW-0520">NAD</keyword>
<dbReference type="EC" id="5.1.3.2" evidence="5 9"/>
<dbReference type="InterPro" id="IPR036291">
    <property type="entry name" value="NAD(P)-bd_dom_sf"/>
</dbReference>
<keyword evidence="9" id="KW-0119">Carbohydrate metabolism</keyword>
<evidence type="ECO:0000256" key="9">
    <source>
        <dbReference type="RuleBase" id="RU366046"/>
    </source>
</evidence>
<dbReference type="Pfam" id="PF16363">
    <property type="entry name" value="GDP_Man_Dehyd"/>
    <property type="match status" value="1"/>
</dbReference>
<evidence type="ECO:0000256" key="2">
    <source>
        <dbReference type="ARBA" id="ARBA00001911"/>
    </source>
</evidence>
<dbReference type="GO" id="GO:0005829">
    <property type="term" value="C:cytosol"/>
    <property type="evidence" value="ECO:0007669"/>
    <property type="project" value="TreeGrafter"/>
</dbReference>
<dbReference type="InterPro" id="IPR005886">
    <property type="entry name" value="UDP_G4E"/>
</dbReference>
<evidence type="ECO:0000313" key="13">
    <source>
        <dbReference type="Proteomes" id="UP000193495"/>
    </source>
</evidence>
<dbReference type="NCBIfam" id="TIGR01179">
    <property type="entry name" value="galE"/>
    <property type="match status" value="1"/>
</dbReference>
<comment type="subunit">
    <text evidence="9">Homodimer.</text>
</comment>
<dbReference type="Proteomes" id="UP000193495">
    <property type="component" value="Unassembled WGS sequence"/>
</dbReference>
<feature type="domain" description="NAD(P)-binding" evidence="11">
    <location>
        <begin position="4"/>
        <end position="323"/>
    </location>
</feature>
<feature type="region of interest" description="Disordered" evidence="10">
    <location>
        <begin position="329"/>
        <end position="351"/>
    </location>
</feature>
<dbReference type="GO" id="GO:0003978">
    <property type="term" value="F:UDP-glucose 4-epimerase activity"/>
    <property type="evidence" value="ECO:0007669"/>
    <property type="project" value="UniProtKB-UniRule"/>
</dbReference>
<dbReference type="NCBIfam" id="NF007956">
    <property type="entry name" value="PRK10675.1"/>
    <property type="match status" value="1"/>
</dbReference>
<dbReference type="SUPFAM" id="SSF51735">
    <property type="entry name" value="NAD(P)-binding Rossmann-fold domains"/>
    <property type="match status" value="1"/>
</dbReference>
<dbReference type="RefSeq" id="WP_085897971.1">
    <property type="nucleotide sequence ID" value="NZ_FWFY01000024.1"/>
</dbReference>
<evidence type="ECO:0000256" key="7">
    <source>
        <dbReference type="ARBA" id="ARBA00023027"/>
    </source>
</evidence>
<evidence type="ECO:0000256" key="6">
    <source>
        <dbReference type="ARBA" id="ARBA00018569"/>
    </source>
</evidence>
<evidence type="ECO:0000313" key="12">
    <source>
        <dbReference type="EMBL" id="SLN72225.1"/>
    </source>
</evidence>
<dbReference type="InterPro" id="IPR016040">
    <property type="entry name" value="NAD(P)-bd_dom"/>
</dbReference>
<dbReference type="Gene3D" id="3.90.25.10">
    <property type="entry name" value="UDP-galactose 4-epimerase, domain 1"/>
    <property type="match status" value="1"/>
</dbReference>
<dbReference type="Gene3D" id="3.40.50.720">
    <property type="entry name" value="NAD(P)-binding Rossmann-like Domain"/>
    <property type="match status" value="1"/>
</dbReference>
<proteinExistence type="inferred from homology"/>